<dbReference type="Ensembl" id="ENSPSMT00000002895.1">
    <property type="protein sequence ID" value="ENSPSMP00000002439.1"/>
    <property type="gene ID" value="ENSPSMG00000001917.1"/>
</dbReference>
<dbReference type="AlphaFoldDB" id="A0A8C8YDX7"/>
<accession>A0A8C8YDX7</accession>
<proteinExistence type="predicted"/>
<dbReference type="Proteomes" id="UP000694414">
    <property type="component" value="Unplaced"/>
</dbReference>
<keyword evidence="3" id="KW-1185">Reference proteome</keyword>
<sequence>MEDGHIAPGAQAGPGAAGGRAPGPGLLVCEASREFAASDSARLRAARCFPPIRLSPARPELHPAGLRAVEAREGGARPICLPERSRGSWRKQIIC</sequence>
<feature type="region of interest" description="Disordered" evidence="1">
    <location>
        <begin position="1"/>
        <end position="23"/>
    </location>
</feature>
<evidence type="ECO:0000313" key="2">
    <source>
        <dbReference type="Ensembl" id="ENSPSMP00000002439.1"/>
    </source>
</evidence>
<organism evidence="2 3">
    <name type="scientific">Prolemur simus</name>
    <name type="common">Greater bamboo lemur</name>
    <name type="synonym">Hapalemur simus</name>
    <dbReference type="NCBI Taxonomy" id="1328070"/>
    <lineage>
        <taxon>Eukaryota</taxon>
        <taxon>Metazoa</taxon>
        <taxon>Chordata</taxon>
        <taxon>Craniata</taxon>
        <taxon>Vertebrata</taxon>
        <taxon>Euteleostomi</taxon>
        <taxon>Mammalia</taxon>
        <taxon>Eutheria</taxon>
        <taxon>Euarchontoglires</taxon>
        <taxon>Primates</taxon>
        <taxon>Strepsirrhini</taxon>
        <taxon>Lemuriformes</taxon>
        <taxon>Lemuridae</taxon>
        <taxon>Prolemur</taxon>
    </lineage>
</organism>
<name>A0A8C8YDX7_PROSS</name>
<reference evidence="2" key="2">
    <citation type="submission" date="2025-09" db="UniProtKB">
        <authorList>
            <consortium name="Ensembl"/>
        </authorList>
    </citation>
    <scope>IDENTIFICATION</scope>
</reference>
<protein>
    <submittedName>
        <fullName evidence="2">Uncharacterized protein</fullName>
    </submittedName>
</protein>
<evidence type="ECO:0000256" key="1">
    <source>
        <dbReference type="SAM" id="MobiDB-lite"/>
    </source>
</evidence>
<reference evidence="2" key="1">
    <citation type="submission" date="2025-08" db="UniProtKB">
        <authorList>
            <consortium name="Ensembl"/>
        </authorList>
    </citation>
    <scope>IDENTIFICATION</scope>
</reference>
<evidence type="ECO:0000313" key="3">
    <source>
        <dbReference type="Proteomes" id="UP000694414"/>
    </source>
</evidence>